<dbReference type="AlphaFoldDB" id="A0A4U1J654"/>
<gene>
    <name evidence="3" type="ORF">E8A74_28185</name>
</gene>
<dbReference type="Pfam" id="PF13360">
    <property type="entry name" value="PQQ_2"/>
    <property type="match status" value="1"/>
</dbReference>
<dbReference type="Proteomes" id="UP000309215">
    <property type="component" value="Unassembled WGS sequence"/>
</dbReference>
<protein>
    <recommendedName>
        <fullName evidence="2">Pyrrolo-quinoline quinone repeat domain-containing protein</fullName>
    </recommendedName>
</protein>
<evidence type="ECO:0000259" key="2">
    <source>
        <dbReference type="Pfam" id="PF13360"/>
    </source>
</evidence>
<feature type="region of interest" description="Disordered" evidence="1">
    <location>
        <begin position="43"/>
        <end position="70"/>
    </location>
</feature>
<name>A0A4U1J654_9BACT</name>
<dbReference type="Gene3D" id="2.130.10.10">
    <property type="entry name" value="YVTN repeat-like/Quinoprotein amine dehydrogenase"/>
    <property type="match status" value="1"/>
</dbReference>
<keyword evidence="4" id="KW-1185">Reference proteome</keyword>
<comment type="caution">
    <text evidence="3">The sequence shown here is derived from an EMBL/GenBank/DDBJ whole genome shotgun (WGS) entry which is preliminary data.</text>
</comment>
<dbReference type="EMBL" id="SSMQ01000033">
    <property type="protein sequence ID" value="TKD02778.1"/>
    <property type="molecule type" value="Genomic_DNA"/>
</dbReference>
<dbReference type="InterPro" id="IPR002372">
    <property type="entry name" value="PQQ_rpt_dom"/>
</dbReference>
<dbReference type="InterPro" id="IPR011047">
    <property type="entry name" value="Quinoprotein_ADH-like_sf"/>
</dbReference>
<dbReference type="InterPro" id="IPR015943">
    <property type="entry name" value="WD40/YVTN_repeat-like_dom_sf"/>
</dbReference>
<sequence>MSKKTPSRLGTALAVVAGLLAQPAHESARAEGIDTTRPYTVVVGPPRGFAPSERVDARRTGQSKSRLPSAPVDKWRRHAGGTIEVPPVVDESGRIYVAMTLPEVVAYAPDGKEIFRTRLGSAPAIAPPVLTSDGTLLLVTSAGTAVGLGRDGRVRFATPLGQRGRDLDVAPLSRSDGSVVIGGRALVELDPSGAVRARASLPERAVGALIEGPEGTIATGEAGGVYVFRPPNPPKKVGTFGGPLRRGAALEGGRTLLAVVGGKSLVGLDLKTGLTHVRAGDVGLGTYDEPVAIHPRGFAMVTTSTGLLFGIDAAGNERLRMVLDKGAQPTGPDPAAAPGTAAATGFFNAPADARSSPALLVDAEGRVAFARHNGRVGVARPDGNVALASERLCPAPVAMQPAGDDKLVVVCRDGSVWMLGI</sequence>
<accession>A0A4U1J654</accession>
<evidence type="ECO:0000256" key="1">
    <source>
        <dbReference type="SAM" id="MobiDB-lite"/>
    </source>
</evidence>
<evidence type="ECO:0000313" key="3">
    <source>
        <dbReference type="EMBL" id="TKD02778.1"/>
    </source>
</evidence>
<dbReference type="SUPFAM" id="SSF50998">
    <property type="entry name" value="Quinoprotein alcohol dehydrogenase-like"/>
    <property type="match status" value="1"/>
</dbReference>
<feature type="domain" description="Pyrrolo-quinoline quinone repeat" evidence="2">
    <location>
        <begin position="75"/>
        <end position="201"/>
    </location>
</feature>
<dbReference type="OrthoDB" id="5506799at2"/>
<reference evidence="3 4" key="1">
    <citation type="submission" date="2019-04" db="EMBL/GenBank/DDBJ databases">
        <authorList>
            <person name="Li Y."/>
            <person name="Wang J."/>
        </authorList>
    </citation>
    <scope>NUCLEOTIDE SEQUENCE [LARGE SCALE GENOMIC DNA]</scope>
    <source>
        <strain evidence="3 4">DSM 14668</strain>
    </source>
</reference>
<dbReference type="RefSeq" id="WP_136932184.1">
    <property type="nucleotide sequence ID" value="NZ_SSMQ01000033.1"/>
</dbReference>
<organism evidence="3 4">
    <name type="scientific">Polyangium fumosum</name>
    <dbReference type="NCBI Taxonomy" id="889272"/>
    <lineage>
        <taxon>Bacteria</taxon>
        <taxon>Pseudomonadati</taxon>
        <taxon>Myxococcota</taxon>
        <taxon>Polyangia</taxon>
        <taxon>Polyangiales</taxon>
        <taxon>Polyangiaceae</taxon>
        <taxon>Polyangium</taxon>
    </lineage>
</organism>
<proteinExistence type="predicted"/>
<evidence type="ECO:0000313" key="4">
    <source>
        <dbReference type="Proteomes" id="UP000309215"/>
    </source>
</evidence>